<feature type="coiled-coil region" evidence="1">
    <location>
        <begin position="133"/>
        <end position="214"/>
    </location>
</feature>
<reference evidence="2 3" key="1">
    <citation type="journal article" date="2021" name="Commun. Biol.">
        <title>The genome of Shorea leprosula (Dipterocarpaceae) highlights the ecological relevance of drought in aseasonal tropical rainforests.</title>
        <authorList>
            <person name="Ng K.K.S."/>
            <person name="Kobayashi M.J."/>
            <person name="Fawcett J.A."/>
            <person name="Hatakeyama M."/>
            <person name="Paape T."/>
            <person name="Ng C.H."/>
            <person name="Ang C.C."/>
            <person name="Tnah L.H."/>
            <person name="Lee C.T."/>
            <person name="Nishiyama T."/>
            <person name="Sese J."/>
            <person name="O'Brien M.J."/>
            <person name="Copetti D."/>
            <person name="Mohd Noor M.I."/>
            <person name="Ong R.C."/>
            <person name="Putra M."/>
            <person name="Sireger I.Z."/>
            <person name="Indrioko S."/>
            <person name="Kosugi Y."/>
            <person name="Izuno A."/>
            <person name="Isagi Y."/>
            <person name="Lee S.L."/>
            <person name="Shimizu K.K."/>
        </authorList>
    </citation>
    <scope>NUCLEOTIDE SEQUENCE [LARGE SCALE GENOMIC DNA]</scope>
    <source>
        <strain evidence="2">214</strain>
    </source>
</reference>
<dbReference type="EMBL" id="BPVZ01000094">
    <property type="protein sequence ID" value="GKV32031.1"/>
    <property type="molecule type" value="Genomic_DNA"/>
</dbReference>
<keyword evidence="3" id="KW-1185">Reference proteome</keyword>
<sequence>MENWEGIEDKQNSQSCFEEYCKDLLTETYEDTVWNANQQIGHGQNPDSSEFFNSSWINEGSQEATRTVEPLTAQGFLQIASGIQPLENQTAPGIQTLTQQPLDQPADRYTHSSNNIHESGEAELKLRERKRGYDRAYRERVKQKRQKLEVENQQQGEQIGRLTAEIQLMNSNLVELKGENKFLKEENILLNQRLQTQSSELDQLRNKLKYLEQLITMLKKPLKRLGKEMEDMMPQTAAMEAAVEEEKNALLTKIPNYELFGTQAIPREFGFESTNLIQNILG</sequence>
<evidence type="ECO:0000313" key="3">
    <source>
        <dbReference type="Proteomes" id="UP001054252"/>
    </source>
</evidence>
<name>A0AAV5L4A9_9ROSI</name>
<dbReference type="Gene3D" id="1.10.287.1490">
    <property type="match status" value="1"/>
</dbReference>
<protein>
    <recommendedName>
        <fullName evidence="4">BZIP domain-containing protein</fullName>
    </recommendedName>
</protein>
<gene>
    <name evidence="2" type="ORF">SLEP1_g40668</name>
</gene>
<proteinExistence type="predicted"/>
<comment type="caution">
    <text evidence="2">The sequence shown here is derived from an EMBL/GenBank/DDBJ whole genome shotgun (WGS) entry which is preliminary data.</text>
</comment>
<dbReference type="AlphaFoldDB" id="A0AAV5L4A9"/>
<accession>A0AAV5L4A9</accession>
<evidence type="ECO:0008006" key="4">
    <source>
        <dbReference type="Google" id="ProtNLM"/>
    </source>
</evidence>
<evidence type="ECO:0000256" key="1">
    <source>
        <dbReference type="SAM" id="Coils"/>
    </source>
</evidence>
<dbReference type="Proteomes" id="UP001054252">
    <property type="component" value="Unassembled WGS sequence"/>
</dbReference>
<evidence type="ECO:0000313" key="2">
    <source>
        <dbReference type="EMBL" id="GKV32031.1"/>
    </source>
</evidence>
<keyword evidence="1" id="KW-0175">Coiled coil</keyword>
<organism evidence="2 3">
    <name type="scientific">Rubroshorea leprosula</name>
    <dbReference type="NCBI Taxonomy" id="152421"/>
    <lineage>
        <taxon>Eukaryota</taxon>
        <taxon>Viridiplantae</taxon>
        <taxon>Streptophyta</taxon>
        <taxon>Embryophyta</taxon>
        <taxon>Tracheophyta</taxon>
        <taxon>Spermatophyta</taxon>
        <taxon>Magnoliopsida</taxon>
        <taxon>eudicotyledons</taxon>
        <taxon>Gunneridae</taxon>
        <taxon>Pentapetalae</taxon>
        <taxon>rosids</taxon>
        <taxon>malvids</taxon>
        <taxon>Malvales</taxon>
        <taxon>Dipterocarpaceae</taxon>
        <taxon>Rubroshorea</taxon>
    </lineage>
</organism>